<name>A0A5N6X3Z6_9EURO</name>
<feature type="compositionally biased region" description="Basic and acidic residues" evidence="1">
    <location>
        <begin position="29"/>
        <end position="58"/>
    </location>
</feature>
<dbReference type="EMBL" id="ML741790">
    <property type="protein sequence ID" value="KAE8327642.1"/>
    <property type="molecule type" value="Genomic_DNA"/>
</dbReference>
<organism evidence="2 3">
    <name type="scientific">Aspergillus sergii</name>
    <dbReference type="NCBI Taxonomy" id="1034303"/>
    <lineage>
        <taxon>Eukaryota</taxon>
        <taxon>Fungi</taxon>
        <taxon>Dikarya</taxon>
        <taxon>Ascomycota</taxon>
        <taxon>Pezizomycotina</taxon>
        <taxon>Eurotiomycetes</taxon>
        <taxon>Eurotiomycetidae</taxon>
        <taxon>Eurotiales</taxon>
        <taxon>Aspergillaceae</taxon>
        <taxon>Aspergillus</taxon>
        <taxon>Aspergillus subgen. Circumdati</taxon>
    </lineage>
</organism>
<evidence type="ECO:0000256" key="1">
    <source>
        <dbReference type="SAM" id="MobiDB-lite"/>
    </source>
</evidence>
<accession>A0A5N6X3Z6</accession>
<protein>
    <submittedName>
        <fullName evidence="2">Uncharacterized protein</fullName>
    </submittedName>
</protein>
<keyword evidence="3" id="KW-1185">Reference proteome</keyword>
<proteinExistence type="predicted"/>
<sequence>MGKQQPKGSIKADSKKNSTTGRRAQGLKEQSELEEKRGLEGDVEPLRGEEEKRRREEEGGGGSMKRMDEERMKTGDRKRS</sequence>
<evidence type="ECO:0000313" key="3">
    <source>
        <dbReference type="Proteomes" id="UP000325945"/>
    </source>
</evidence>
<dbReference type="Proteomes" id="UP000325945">
    <property type="component" value="Unassembled WGS sequence"/>
</dbReference>
<feature type="region of interest" description="Disordered" evidence="1">
    <location>
        <begin position="1"/>
        <end position="80"/>
    </location>
</feature>
<evidence type="ECO:0000313" key="2">
    <source>
        <dbReference type="EMBL" id="KAE8327642.1"/>
    </source>
</evidence>
<feature type="compositionally biased region" description="Basic and acidic residues" evidence="1">
    <location>
        <begin position="65"/>
        <end position="80"/>
    </location>
</feature>
<reference evidence="3" key="1">
    <citation type="submission" date="2019-04" db="EMBL/GenBank/DDBJ databases">
        <title>Friends and foes A comparative genomics studyof 23 Aspergillus species from section Flavi.</title>
        <authorList>
            <consortium name="DOE Joint Genome Institute"/>
            <person name="Kjaerbolling I."/>
            <person name="Vesth T."/>
            <person name="Frisvad J.C."/>
            <person name="Nybo J.L."/>
            <person name="Theobald S."/>
            <person name="Kildgaard S."/>
            <person name="Isbrandt T."/>
            <person name="Kuo A."/>
            <person name="Sato A."/>
            <person name="Lyhne E.K."/>
            <person name="Kogle M.E."/>
            <person name="Wiebenga A."/>
            <person name="Kun R.S."/>
            <person name="Lubbers R.J."/>
            <person name="Makela M.R."/>
            <person name="Barry K."/>
            <person name="Chovatia M."/>
            <person name="Clum A."/>
            <person name="Daum C."/>
            <person name="Haridas S."/>
            <person name="He G."/>
            <person name="LaButti K."/>
            <person name="Lipzen A."/>
            <person name="Mondo S."/>
            <person name="Riley R."/>
            <person name="Salamov A."/>
            <person name="Simmons B.A."/>
            <person name="Magnuson J.K."/>
            <person name="Henrissat B."/>
            <person name="Mortensen U.H."/>
            <person name="Larsen T.O."/>
            <person name="Devries R.P."/>
            <person name="Grigoriev I.V."/>
            <person name="Machida M."/>
            <person name="Baker S.E."/>
            <person name="Andersen M.R."/>
        </authorList>
    </citation>
    <scope>NUCLEOTIDE SEQUENCE [LARGE SCALE GENOMIC DNA]</scope>
    <source>
        <strain evidence="3">CBS 130017</strain>
    </source>
</reference>
<gene>
    <name evidence="2" type="ORF">BDV39DRAFT_77540</name>
</gene>
<dbReference type="AlphaFoldDB" id="A0A5N6X3Z6"/>